<dbReference type="CDD" id="cd01129">
    <property type="entry name" value="PulE-GspE-like"/>
    <property type="match status" value="1"/>
</dbReference>
<comment type="similarity">
    <text evidence="1">Belongs to the GSP E family.</text>
</comment>
<dbReference type="EMBL" id="JAEMHM010000011">
    <property type="protein sequence ID" value="MBJ6725884.1"/>
    <property type="molecule type" value="Genomic_DNA"/>
</dbReference>
<evidence type="ECO:0000259" key="4">
    <source>
        <dbReference type="PROSITE" id="PS00662"/>
    </source>
</evidence>
<evidence type="ECO:0000313" key="6">
    <source>
        <dbReference type="Proteomes" id="UP000636888"/>
    </source>
</evidence>
<dbReference type="SUPFAM" id="SSF160246">
    <property type="entry name" value="EspE N-terminal domain-like"/>
    <property type="match status" value="1"/>
</dbReference>
<dbReference type="InterPro" id="IPR027417">
    <property type="entry name" value="P-loop_NTPase"/>
</dbReference>
<dbReference type="GO" id="GO:0005886">
    <property type="term" value="C:plasma membrane"/>
    <property type="evidence" value="ECO:0007669"/>
    <property type="project" value="TreeGrafter"/>
</dbReference>
<dbReference type="SUPFAM" id="SSF52540">
    <property type="entry name" value="P-loop containing nucleoside triphosphate hydrolases"/>
    <property type="match status" value="1"/>
</dbReference>
<accession>A0A8J7IRY2</accession>
<name>A0A8J7IRY2_9BACT</name>
<sequence>MMKKQTLTIKNVGQILLQRQVIDEAQFRVILEQGEHQAARLQQAQQAGYSRRLHQIPEKVSPAEVIASLNLEAAGSGRLLTEDAITEVIASVLGMPYLKIDPMKLNLDVVTAHIPRPFALKHLIVPISVTNGVVTLAVADPFNQEVVDELRQLKRQEFNRVLASRNDILKILREFFGFRASVQAAQDEVRESVDLGNLEQFVRLKLGQEIDGSDRHIVSAVEFLLQYAFDQRASDIHIEPKREKTLVRLRVDGVLHNVHDVPKPLHAPIVSRIKMLSRMDLAEKRRPQDGRIKTSHKNKEIELRVSTLPVAFGEKVVIRIFDPDVLMQELDQIGFYPREYQLYQSFIHRPNGIILVTGPTGSGKTTTLYSSLRTLSSPEVNIVTVEDPIEMVMEEFNQVGVQSQIGVTFDKVLRNILRQDPDIIMIGEIRDRETAENAVQAALTGHLVLSTLHTNDAPSSVTRLLDLGVPSFLISSTVIGIMAQRLLRKICPACKKERHLSHEEAEYLQLTKKERVWFGEGCAECRGTGYKGRTGIFEVLDLNDSVKEIVSDHLVLTDLQAAARRDGLIPLRELAVRKMLEGVTTYEEVVAVTG</sequence>
<gene>
    <name evidence="5" type="ORF">JFN93_14300</name>
</gene>
<organism evidence="5 6">
    <name type="scientific">Geomesophilobacter sediminis</name>
    <dbReference type="NCBI Taxonomy" id="2798584"/>
    <lineage>
        <taxon>Bacteria</taxon>
        <taxon>Pseudomonadati</taxon>
        <taxon>Thermodesulfobacteriota</taxon>
        <taxon>Desulfuromonadia</taxon>
        <taxon>Geobacterales</taxon>
        <taxon>Geobacteraceae</taxon>
        <taxon>Geomesophilobacter</taxon>
    </lineage>
</organism>
<dbReference type="Gene3D" id="3.40.50.300">
    <property type="entry name" value="P-loop containing nucleotide triphosphate hydrolases"/>
    <property type="match status" value="1"/>
</dbReference>
<keyword evidence="6" id="KW-1185">Reference proteome</keyword>
<evidence type="ECO:0000256" key="1">
    <source>
        <dbReference type="ARBA" id="ARBA00006611"/>
    </source>
</evidence>
<protein>
    <submittedName>
        <fullName evidence="5">Type II/IV secretion system protein</fullName>
    </submittedName>
</protein>
<dbReference type="Pfam" id="PF05157">
    <property type="entry name" value="MshEN"/>
    <property type="match status" value="1"/>
</dbReference>
<dbReference type="GO" id="GO:0016887">
    <property type="term" value="F:ATP hydrolysis activity"/>
    <property type="evidence" value="ECO:0007669"/>
    <property type="project" value="TreeGrafter"/>
</dbReference>
<evidence type="ECO:0000256" key="2">
    <source>
        <dbReference type="ARBA" id="ARBA00022741"/>
    </source>
</evidence>
<reference evidence="5" key="1">
    <citation type="submission" date="2020-12" db="EMBL/GenBank/DDBJ databases">
        <title>Geomonas sp. Red875, isolated from river sediment.</title>
        <authorList>
            <person name="Xu Z."/>
            <person name="Zhang Z."/>
            <person name="Masuda Y."/>
            <person name="Itoh H."/>
            <person name="Senoo K."/>
        </authorList>
    </citation>
    <scope>NUCLEOTIDE SEQUENCE</scope>
    <source>
        <strain evidence="5">Red875</strain>
    </source>
</reference>
<dbReference type="GO" id="GO:0005524">
    <property type="term" value="F:ATP binding"/>
    <property type="evidence" value="ECO:0007669"/>
    <property type="project" value="UniProtKB-KW"/>
</dbReference>
<keyword evidence="2" id="KW-0547">Nucleotide-binding</keyword>
<keyword evidence="3" id="KW-0067">ATP-binding</keyword>
<dbReference type="InterPro" id="IPR001482">
    <property type="entry name" value="T2SS/T4SS_dom"/>
</dbReference>
<dbReference type="PANTHER" id="PTHR30258">
    <property type="entry name" value="TYPE II SECRETION SYSTEM PROTEIN GSPE-RELATED"/>
    <property type="match status" value="1"/>
</dbReference>
<dbReference type="InterPro" id="IPR007831">
    <property type="entry name" value="T2SS_GspE_N"/>
</dbReference>
<comment type="caution">
    <text evidence="5">The sequence shown here is derived from an EMBL/GenBank/DDBJ whole genome shotgun (WGS) entry which is preliminary data.</text>
</comment>
<dbReference type="Pfam" id="PF00437">
    <property type="entry name" value="T2SSE"/>
    <property type="match status" value="1"/>
</dbReference>
<evidence type="ECO:0000313" key="5">
    <source>
        <dbReference type="EMBL" id="MBJ6725884.1"/>
    </source>
</evidence>
<dbReference type="PANTHER" id="PTHR30258:SF13">
    <property type="entry name" value="SECRETION PATHWAY ATPASE-RELATED"/>
    <property type="match status" value="1"/>
</dbReference>
<dbReference type="Proteomes" id="UP000636888">
    <property type="component" value="Unassembled WGS sequence"/>
</dbReference>
<proteinExistence type="inferred from homology"/>
<feature type="domain" description="Bacterial type II secretion system protein E" evidence="4">
    <location>
        <begin position="417"/>
        <end position="431"/>
    </location>
</feature>
<dbReference type="Gene3D" id="3.30.450.90">
    <property type="match status" value="1"/>
</dbReference>
<dbReference type="Gene3D" id="3.30.300.160">
    <property type="entry name" value="Type II secretion system, protein E, N-terminal domain"/>
    <property type="match status" value="1"/>
</dbReference>
<dbReference type="AlphaFoldDB" id="A0A8J7IRY2"/>
<dbReference type="FunFam" id="3.40.50.300:FF:000398">
    <property type="entry name" value="Type IV pilus assembly ATPase PilB"/>
    <property type="match status" value="1"/>
</dbReference>
<evidence type="ECO:0000256" key="3">
    <source>
        <dbReference type="ARBA" id="ARBA00022840"/>
    </source>
</evidence>
<dbReference type="PROSITE" id="PS00662">
    <property type="entry name" value="T2SP_E"/>
    <property type="match status" value="1"/>
</dbReference>
<dbReference type="InterPro" id="IPR037257">
    <property type="entry name" value="T2SS_E_N_sf"/>
</dbReference>